<proteinExistence type="predicted"/>
<evidence type="ECO:0000256" key="1">
    <source>
        <dbReference type="SAM" id="Phobius"/>
    </source>
</evidence>
<organism evidence="2 3">
    <name type="scientific">Psychroserpens luteus</name>
    <dbReference type="NCBI Taxonomy" id="1434066"/>
    <lineage>
        <taxon>Bacteria</taxon>
        <taxon>Pseudomonadati</taxon>
        <taxon>Bacteroidota</taxon>
        <taxon>Flavobacteriia</taxon>
        <taxon>Flavobacteriales</taxon>
        <taxon>Flavobacteriaceae</taxon>
        <taxon>Psychroserpens</taxon>
    </lineage>
</organism>
<keyword evidence="1" id="KW-0812">Transmembrane</keyword>
<protein>
    <submittedName>
        <fullName evidence="2">STM3941 family protein</fullName>
    </submittedName>
</protein>
<evidence type="ECO:0000313" key="3">
    <source>
        <dbReference type="Proteomes" id="UP001597548"/>
    </source>
</evidence>
<keyword evidence="3" id="KW-1185">Reference proteome</keyword>
<reference evidence="3" key="1">
    <citation type="journal article" date="2019" name="Int. J. Syst. Evol. Microbiol.">
        <title>The Global Catalogue of Microorganisms (GCM) 10K type strain sequencing project: providing services to taxonomists for standard genome sequencing and annotation.</title>
        <authorList>
            <consortium name="The Broad Institute Genomics Platform"/>
            <consortium name="The Broad Institute Genome Sequencing Center for Infectious Disease"/>
            <person name="Wu L."/>
            <person name="Ma J."/>
        </authorList>
    </citation>
    <scope>NUCLEOTIDE SEQUENCE [LARGE SCALE GENOMIC DNA]</scope>
    <source>
        <strain evidence="3">KCTC 32514</strain>
    </source>
</reference>
<keyword evidence="1" id="KW-1133">Transmembrane helix</keyword>
<dbReference type="Proteomes" id="UP001597548">
    <property type="component" value="Unassembled WGS sequence"/>
</dbReference>
<accession>A0ABW5ZP37</accession>
<evidence type="ECO:0000313" key="2">
    <source>
        <dbReference type="EMBL" id="MFD2914759.1"/>
    </source>
</evidence>
<dbReference type="RefSeq" id="WP_194507565.1">
    <property type="nucleotide sequence ID" value="NZ_JADILU010000003.1"/>
</dbReference>
<dbReference type="NCBIfam" id="NF041635">
    <property type="entry name" value="STM3941_fam"/>
    <property type="match status" value="1"/>
</dbReference>
<feature type="transmembrane region" description="Helical" evidence="1">
    <location>
        <begin position="12"/>
        <end position="32"/>
    </location>
</feature>
<dbReference type="InterPro" id="IPR048136">
    <property type="entry name" value="STM3941-like"/>
</dbReference>
<gene>
    <name evidence="2" type="ORF">ACFS29_03845</name>
</gene>
<sequence length="182" mass="20319">MKEKIEILLSKNKLFLGIGGSILFVILGIWLFLSADSFQQHSFRLLRNPMVIKGIGVLGILFFGATGIFGFKKLFDKKVGLIIDSSGITDNSNASSVGLIEWKDITDIETKQFMSTKFLLINVSNPEKYIGKAKSGMKAKLMRSNMKIYGTPLSITSNTLKYDFGKLEQLIHTEFEQNKNVG</sequence>
<name>A0ABW5ZP37_9FLAO</name>
<feature type="transmembrane region" description="Helical" evidence="1">
    <location>
        <begin position="52"/>
        <end position="71"/>
    </location>
</feature>
<comment type="caution">
    <text evidence="2">The sequence shown here is derived from an EMBL/GenBank/DDBJ whole genome shotgun (WGS) entry which is preliminary data.</text>
</comment>
<dbReference type="EMBL" id="JBHUOS010000001">
    <property type="protein sequence ID" value="MFD2914759.1"/>
    <property type="molecule type" value="Genomic_DNA"/>
</dbReference>
<keyword evidence="1" id="KW-0472">Membrane</keyword>